<accession>Q6R5C7</accession>
<feature type="signal peptide" evidence="1">
    <location>
        <begin position="1"/>
        <end position="16"/>
    </location>
</feature>
<sequence length="72" mass="7860">MLLIITFLPIWKGVCGGNELVGLKLSSASEPSCLVPHLFLKTLCLSGQKAQAGWKAKSQFTFSCSICPFPWM</sequence>
<evidence type="ECO:0000313" key="2">
    <source>
        <dbReference type="EMBL" id="AAR87826.1"/>
    </source>
</evidence>
<organism evidence="2">
    <name type="scientific">Mus musculus</name>
    <name type="common">Mouse</name>
    <dbReference type="NCBI Taxonomy" id="10090"/>
    <lineage>
        <taxon>Eukaryota</taxon>
        <taxon>Metazoa</taxon>
        <taxon>Chordata</taxon>
        <taxon>Craniata</taxon>
        <taxon>Vertebrata</taxon>
        <taxon>Euteleostomi</taxon>
        <taxon>Mammalia</taxon>
        <taxon>Eutheria</taxon>
        <taxon>Euarchontoglires</taxon>
        <taxon>Glires</taxon>
        <taxon>Rodentia</taxon>
        <taxon>Myomorpha</taxon>
        <taxon>Muroidea</taxon>
        <taxon>Muridae</taxon>
        <taxon>Murinae</taxon>
        <taxon>Mus</taxon>
        <taxon>Mus</taxon>
    </lineage>
</organism>
<evidence type="ECO:0000313" key="3">
    <source>
        <dbReference type="MGI" id="MGI:3642699"/>
    </source>
</evidence>
<keyword evidence="1" id="KW-0732">Signal</keyword>
<protein>
    <submittedName>
        <fullName evidence="2">Uncharacterized protein</fullName>
    </submittedName>
</protein>
<dbReference type="EMBL" id="AY512956">
    <property type="protein sequence ID" value="AAR87826.1"/>
    <property type="molecule type" value="mRNA"/>
</dbReference>
<reference evidence="2" key="1">
    <citation type="journal article" date="2003" name="PLoS Biol.">
        <title>Transcriptome analysis of mouse stem cells and early embryos.</title>
        <authorList>
            <person name="Sharov A.A."/>
            <person name="Piao Y."/>
            <person name="Matoba R."/>
            <person name="Dudekula D.B."/>
            <person name="Qian Y."/>
            <person name="VanBuren V."/>
            <person name="Falco G."/>
            <person name="Martin P.R."/>
            <person name="Stagg C.A."/>
            <person name="Bassey U.C."/>
            <person name="Wang Y."/>
            <person name="Carter M.G."/>
            <person name="Hamatani T."/>
            <person name="Aiba K."/>
            <person name="Akutsu H."/>
            <person name="Sharova L."/>
            <person name="Tanaka T.S."/>
            <person name="Kimber W.L."/>
            <person name="Yoshikawa T."/>
            <person name="Jaradat S.A."/>
            <person name="Pantano S."/>
            <person name="Nagaraja R."/>
            <person name="Boheler K.R."/>
            <person name="Taub D."/>
            <person name="Hodes R.J."/>
            <person name="Longo D.L."/>
            <person name="Schlessinger D."/>
            <person name="Keller J."/>
            <person name="Klotz E."/>
            <person name="Kelsoe G."/>
            <person name="Umezawa A."/>
            <person name="Vescovi A.L."/>
            <person name="Rossant J."/>
            <person name="Kunath T."/>
            <person name="Hogan B.L.M."/>
            <person name="Curci A."/>
            <person name="D'Urso M."/>
            <person name="Kelso J."/>
            <person name="Hide W."/>
            <person name="Ko M.S.H."/>
        </authorList>
    </citation>
    <scope>NUCLEOTIDE SEQUENCE</scope>
    <source>
        <strain evidence="2">CD1</strain>
    </source>
</reference>
<dbReference type="MGI" id="MGI:3642699">
    <property type="gene designation" value="Gm10276"/>
</dbReference>
<dbReference type="AGR" id="MGI:3642699"/>
<dbReference type="AlphaFoldDB" id="Q6R5C7"/>
<gene>
    <name evidence="3" type="primary">Gm10276</name>
</gene>
<feature type="chain" id="PRO_5004279246" evidence="1">
    <location>
        <begin position="17"/>
        <end position="72"/>
    </location>
</feature>
<evidence type="ECO:0000256" key="1">
    <source>
        <dbReference type="SAM" id="SignalP"/>
    </source>
</evidence>
<proteinExistence type="evidence at transcript level"/>
<name>Q6R5C7_MOUSE</name>